<keyword evidence="2" id="KW-0808">Transferase</keyword>
<dbReference type="Gene3D" id="3.40.630.30">
    <property type="match status" value="1"/>
</dbReference>
<dbReference type="CDD" id="cd04301">
    <property type="entry name" value="NAT_SF"/>
    <property type="match status" value="1"/>
</dbReference>
<comment type="similarity">
    <text evidence="1">Belongs to the SPT2 family.</text>
</comment>
<name>A0A8S9ZW79_9BILA</name>
<comment type="similarity">
    <text evidence="5">Belongs to the acetyltransferase family. MAK3 subfamily.</text>
</comment>
<dbReference type="InterPro" id="IPR044542">
    <property type="entry name" value="NAA30-like"/>
</dbReference>
<sequence length="749" mass="86745">MNDCKGCKNCSEESEALYIDIYPVKPPHKSLCDKDILTKTINLTDGREVKFESYKGEEQMAEIMALMRRELSEPYSIYTYRYFIYCWPELCILALDSTNSVIGAIVGKLDQRPSEDSSLSRCQGYIAMLAVEKSFKNVGIGTLLAQAIIRAMEDRGCDEIVLEAEASNTTSLALYSRLGFIRESRLFRYYMSGSDAFRLKLYLSQTSHIENIESKINPSDEQSSYILKNKYIYSYLVAALKQTFSWRTLMDFKELYEKAQKNAKKQEKKVREAAFEMETRKRKQEQQMAIERSREKFGIKRRILQNKPEIKNLNEQKKDFVIQKKDPHPSEINILSEELGVTAGLNLSHFAAREKQKEIKQKNKIESKMTENTSLDPLKISKTNKINTKIPSQNQKLINSQFSTTKNNLQSSKNTNSIQKKLSSLPKNCQEKQELTKANTQIINKTITKKNNNKVRISLPSKTFSNKITINNTSINSHPDSSTQNPQRKYLPGDIRYQEPNQNNKNNSIQQKQVISFPKKSVSIPSTEKIQQKIEKQKITISNVSSNKKINNNNNITPFVQKHQLNTNKNRQFLEKNNKIIKTPLQFNKQKEIEEKPLIKSNGISLEHIKKEAVNRHQILQNIRKGNSSSSLSNNNNKKAMRYANYSETDDDEDDEYEGGRYGDEYESDLSDFIDDSMVDDLQREDLEETLRLINPRYDKQKWLIRERMIDDRRMDAKFKDVELEERRSAKYGLVEDLIEAKRGSKALA</sequence>
<dbReference type="InterPro" id="IPR000182">
    <property type="entry name" value="GNAT_dom"/>
</dbReference>
<evidence type="ECO:0000256" key="6">
    <source>
        <dbReference type="SAM" id="Coils"/>
    </source>
</evidence>
<evidence type="ECO:0000313" key="10">
    <source>
        <dbReference type="Proteomes" id="UP000605970"/>
    </source>
</evidence>
<feature type="compositionally biased region" description="Polar residues" evidence="7">
    <location>
        <begin position="478"/>
        <end position="487"/>
    </location>
</feature>
<protein>
    <recommendedName>
        <fullName evidence="8">N-acetyltransferase domain-containing protein</fullName>
    </recommendedName>
</protein>
<evidence type="ECO:0000256" key="1">
    <source>
        <dbReference type="ARBA" id="ARBA00006461"/>
    </source>
</evidence>
<dbReference type="InterPro" id="IPR013256">
    <property type="entry name" value="Chromatin_SPT2"/>
</dbReference>
<keyword evidence="4" id="KW-0012">Acyltransferase</keyword>
<dbReference type="AlphaFoldDB" id="A0A8S9ZW79"/>
<feature type="region of interest" description="Disordered" evidence="7">
    <location>
        <begin position="471"/>
        <end position="506"/>
    </location>
</feature>
<evidence type="ECO:0000313" key="9">
    <source>
        <dbReference type="EMBL" id="KAF7637920.1"/>
    </source>
</evidence>
<dbReference type="EMBL" id="JABEBT010000016">
    <property type="protein sequence ID" value="KAF7637920.1"/>
    <property type="molecule type" value="Genomic_DNA"/>
</dbReference>
<dbReference type="SUPFAM" id="SSF55729">
    <property type="entry name" value="Acyl-CoA N-acyltransferases (Nat)"/>
    <property type="match status" value="1"/>
</dbReference>
<dbReference type="GO" id="GO:0031417">
    <property type="term" value="C:NatC complex"/>
    <property type="evidence" value="ECO:0007669"/>
    <property type="project" value="TreeGrafter"/>
</dbReference>
<gene>
    <name evidence="9" type="ORF">Mgra_00002623</name>
</gene>
<comment type="caution">
    <text evidence="9">The sequence shown here is derived from an EMBL/GenBank/DDBJ whole genome shotgun (WGS) entry which is preliminary data.</text>
</comment>
<evidence type="ECO:0000256" key="5">
    <source>
        <dbReference type="ARBA" id="ARBA00024025"/>
    </source>
</evidence>
<evidence type="ECO:0000256" key="4">
    <source>
        <dbReference type="ARBA" id="ARBA00023315"/>
    </source>
</evidence>
<evidence type="ECO:0000256" key="2">
    <source>
        <dbReference type="ARBA" id="ARBA00022679"/>
    </source>
</evidence>
<dbReference type="PROSITE" id="PS51186">
    <property type="entry name" value="GNAT"/>
    <property type="match status" value="1"/>
</dbReference>
<dbReference type="GO" id="GO:0004596">
    <property type="term" value="F:protein-N-terminal amino-acid acetyltransferase activity"/>
    <property type="evidence" value="ECO:0007669"/>
    <property type="project" value="InterPro"/>
</dbReference>
<evidence type="ECO:0000259" key="8">
    <source>
        <dbReference type="PROSITE" id="PS51186"/>
    </source>
</evidence>
<feature type="coiled-coil region" evidence="6">
    <location>
        <begin position="249"/>
        <end position="276"/>
    </location>
</feature>
<keyword evidence="3 6" id="KW-0175">Coiled coil</keyword>
<dbReference type="OrthoDB" id="249099at2759"/>
<evidence type="ECO:0000256" key="3">
    <source>
        <dbReference type="ARBA" id="ARBA00023054"/>
    </source>
</evidence>
<dbReference type="PANTHER" id="PTHR45896:SF1">
    <property type="entry name" value="N-ALPHA-ACETYLTRANSFERASE 30"/>
    <property type="match status" value="1"/>
</dbReference>
<accession>A0A8S9ZW79</accession>
<evidence type="ECO:0000256" key="7">
    <source>
        <dbReference type="SAM" id="MobiDB-lite"/>
    </source>
</evidence>
<organism evidence="9 10">
    <name type="scientific">Meloidogyne graminicola</name>
    <dbReference type="NCBI Taxonomy" id="189291"/>
    <lineage>
        <taxon>Eukaryota</taxon>
        <taxon>Metazoa</taxon>
        <taxon>Ecdysozoa</taxon>
        <taxon>Nematoda</taxon>
        <taxon>Chromadorea</taxon>
        <taxon>Rhabditida</taxon>
        <taxon>Tylenchina</taxon>
        <taxon>Tylenchomorpha</taxon>
        <taxon>Tylenchoidea</taxon>
        <taxon>Meloidogynidae</taxon>
        <taxon>Meloidogyninae</taxon>
        <taxon>Meloidogyne</taxon>
    </lineage>
</organism>
<keyword evidence="10" id="KW-1185">Reference proteome</keyword>
<feature type="domain" description="N-acetyltransferase" evidence="8">
    <location>
        <begin position="49"/>
        <end position="204"/>
    </location>
</feature>
<dbReference type="InterPro" id="IPR016181">
    <property type="entry name" value="Acyl_CoA_acyltransferase"/>
</dbReference>
<proteinExistence type="inferred from homology"/>
<dbReference type="Proteomes" id="UP000605970">
    <property type="component" value="Unassembled WGS sequence"/>
</dbReference>
<dbReference type="Pfam" id="PF08243">
    <property type="entry name" value="SPT2"/>
    <property type="match status" value="1"/>
</dbReference>
<dbReference type="Pfam" id="PF00583">
    <property type="entry name" value="Acetyltransf_1"/>
    <property type="match status" value="1"/>
</dbReference>
<dbReference type="PANTHER" id="PTHR45896">
    <property type="entry name" value="N-ALPHA-ACETYLTRANSFERASE 30"/>
    <property type="match status" value="1"/>
</dbReference>
<reference evidence="9" key="1">
    <citation type="journal article" date="2020" name="Ecol. Evol.">
        <title>Genome structure and content of the rice root-knot nematode (Meloidogyne graminicola).</title>
        <authorList>
            <person name="Phan N.T."/>
            <person name="Danchin E.G.J."/>
            <person name="Klopp C."/>
            <person name="Perfus-Barbeoch L."/>
            <person name="Kozlowski D.K."/>
            <person name="Koutsovoulos G.D."/>
            <person name="Lopez-Roques C."/>
            <person name="Bouchez O."/>
            <person name="Zahm M."/>
            <person name="Besnard G."/>
            <person name="Bellafiore S."/>
        </authorList>
    </citation>
    <scope>NUCLEOTIDE SEQUENCE</scope>
    <source>
        <strain evidence="9">VN-18</strain>
    </source>
</reference>